<dbReference type="Proteomes" id="UP001139408">
    <property type="component" value="Unassembled WGS sequence"/>
</dbReference>
<dbReference type="AlphaFoldDB" id="A0A9X1Z4W5"/>
<comment type="caution">
    <text evidence="1">The sequence shown here is derived from an EMBL/GenBank/DDBJ whole genome shotgun (WGS) entry which is preliminary data.</text>
</comment>
<protein>
    <submittedName>
        <fullName evidence="1">Uncharacterized protein</fullName>
    </submittedName>
</protein>
<name>A0A9X1Z4W5_9GAMM</name>
<proteinExistence type="predicted"/>
<accession>A0A9X1Z4W5</accession>
<dbReference type="EMBL" id="JAKILJ010000018">
    <property type="protein sequence ID" value="MCL1105468.1"/>
    <property type="molecule type" value="Genomic_DNA"/>
</dbReference>
<sequence length="48" mass="5209">MIKPTTLLTPLTCGLSFSISVHALPLDKIQLPQGVSIDIYADNIENAR</sequence>
<dbReference type="RefSeq" id="WP_188924013.1">
    <property type="nucleotide sequence ID" value="NZ_BMQI01000005.1"/>
</dbReference>
<organism evidence="1 2">
    <name type="scientific">Shewanella algicola</name>
    <dbReference type="NCBI Taxonomy" id="640633"/>
    <lineage>
        <taxon>Bacteria</taxon>
        <taxon>Pseudomonadati</taxon>
        <taxon>Pseudomonadota</taxon>
        <taxon>Gammaproteobacteria</taxon>
        <taxon>Alteromonadales</taxon>
        <taxon>Shewanellaceae</taxon>
        <taxon>Shewanella</taxon>
    </lineage>
</organism>
<reference evidence="1" key="1">
    <citation type="submission" date="2022-01" db="EMBL/GenBank/DDBJ databases">
        <title>Whole genome-based taxonomy of the Shewanellaceae.</title>
        <authorList>
            <person name="Martin-Rodriguez A.J."/>
        </authorList>
    </citation>
    <scope>NUCLEOTIDE SEQUENCE</scope>
    <source>
        <strain evidence="1">DSM 23803</strain>
    </source>
</reference>
<evidence type="ECO:0000313" key="1">
    <source>
        <dbReference type="EMBL" id="MCL1105468.1"/>
    </source>
</evidence>
<evidence type="ECO:0000313" key="2">
    <source>
        <dbReference type="Proteomes" id="UP001139408"/>
    </source>
</evidence>
<gene>
    <name evidence="1" type="ORF">L2749_09355</name>
</gene>
<keyword evidence="2" id="KW-1185">Reference proteome</keyword>